<accession>A0A9P3UTY9</accession>
<comment type="caution">
    <text evidence="5">The sequence shown here is derived from an EMBL/GenBank/DDBJ whole genome shotgun (WGS) entry which is preliminary data.</text>
</comment>
<feature type="domain" description="L-tryptophan decarboxylase PsiD-like" evidence="4">
    <location>
        <begin position="43"/>
        <end position="87"/>
    </location>
</feature>
<gene>
    <name evidence="5" type="ORF">LshimejAT787_1201050</name>
</gene>
<sequence>MAPELIKHRLGGWLPQDHTVLERWLTKKIDQLESQTSPAEFVPVIKELQEFIEGDESMKYLFKQMFSQVPHKPPYSKDPTKKSQVRHTEPNPISQNVLTRSDLTQVRDYLTMLKLLNVFLTEAPEFGEECLVGFPISAILDWPMGTPAGFAAFYHPGVNVKFRNVLNEWAKFLSSPASCYVLTDGPGGWFSRAAREAMGDFDGDFISDPTKPHRGFSSWDDFFTRRFKPGRRPVPELHDPHIRVVISPCEATVYDVVSDVQAHDLFWLKARTYSLSDMLADHPYTPQFVGGTVYQAHLSATDYHRWHAPVDGTVVDLQVIPGTYFSESPAVGMDPCALKGSQGYLAEVATRALIFIQADSSLGLMCFMAVGMSEVSTCEITVEKGSKVARGDEIGMFHFGGSTSCLVFRPETKIHFSDSVKIGNKIKLNEAIGFVDDGQQSHSTHGHGQPPRPPFDHRVPGFPSHPRAPIFPFDSHGPSDPHAPELSSDHHGPRFPVEHEHAPFYHPGPFHR</sequence>
<dbReference type="AlphaFoldDB" id="A0A9P3UTY9"/>
<protein>
    <submittedName>
        <fullName evidence="5">Phophatidylserine decarboxylase</fullName>
    </submittedName>
</protein>
<dbReference type="InterPro" id="IPR022237">
    <property type="entry name" value="PsiD-like"/>
</dbReference>
<dbReference type="Pfam" id="PF12588">
    <property type="entry name" value="PSDC"/>
    <property type="match status" value="2"/>
</dbReference>
<proteinExistence type="predicted"/>
<reference evidence="5" key="1">
    <citation type="submission" date="2022-07" db="EMBL/GenBank/DDBJ databases">
        <title>The genome of Lyophyllum shimeji provides insight into the initial evolution of ectomycorrhizal fungal genome.</title>
        <authorList>
            <person name="Kobayashi Y."/>
            <person name="Shibata T."/>
            <person name="Hirakawa H."/>
            <person name="Shigenobu S."/>
            <person name="Nishiyama T."/>
            <person name="Yamada A."/>
            <person name="Hasebe M."/>
            <person name="Kawaguchi M."/>
        </authorList>
    </citation>
    <scope>NUCLEOTIDE SEQUENCE</scope>
    <source>
        <strain evidence="5">AT787</strain>
    </source>
</reference>
<evidence type="ECO:0000256" key="2">
    <source>
        <dbReference type="ARBA" id="ARBA00023239"/>
    </source>
</evidence>
<feature type="compositionally biased region" description="Basic and acidic residues" evidence="3">
    <location>
        <begin position="78"/>
        <end position="89"/>
    </location>
</feature>
<feature type="compositionally biased region" description="Basic and acidic residues" evidence="3">
    <location>
        <begin position="477"/>
        <end position="503"/>
    </location>
</feature>
<evidence type="ECO:0000256" key="3">
    <source>
        <dbReference type="SAM" id="MobiDB-lite"/>
    </source>
</evidence>
<feature type="region of interest" description="Disordered" evidence="3">
    <location>
        <begin position="70"/>
        <end position="92"/>
    </location>
</feature>
<feature type="region of interest" description="Disordered" evidence="3">
    <location>
        <begin position="437"/>
        <end position="512"/>
    </location>
</feature>
<evidence type="ECO:0000259" key="4">
    <source>
        <dbReference type="Pfam" id="PF12588"/>
    </source>
</evidence>
<dbReference type="Proteomes" id="UP001063166">
    <property type="component" value="Unassembled WGS sequence"/>
</dbReference>
<keyword evidence="1" id="KW-0210">Decarboxylase</keyword>
<feature type="domain" description="L-tryptophan decarboxylase PsiD-like" evidence="4">
    <location>
        <begin position="102"/>
        <end position="198"/>
    </location>
</feature>
<dbReference type="GO" id="GO:0005739">
    <property type="term" value="C:mitochondrion"/>
    <property type="evidence" value="ECO:0007669"/>
    <property type="project" value="TreeGrafter"/>
</dbReference>
<dbReference type="PANTHER" id="PTHR10067">
    <property type="entry name" value="PHOSPHATIDYLSERINE DECARBOXYLASE"/>
    <property type="match status" value="1"/>
</dbReference>
<dbReference type="PANTHER" id="PTHR10067:SF9">
    <property type="entry name" value="PHOSPHATIDYLSERINE DECARBOXYLASE FAMILY PROTEIN (AFU_ORTHOLOGUE AFUA_7G01730)"/>
    <property type="match status" value="1"/>
</dbReference>
<evidence type="ECO:0000313" key="6">
    <source>
        <dbReference type="Proteomes" id="UP001063166"/>
    </source>
</evidence>
<evidence type="ECO:0000256" key="1">
    <source>
        <dbReference type="ARBA" id="ARBA00022793"/>
    </source>
</evidence>
<dbReference type="Pfam" id="PF02666">
    <property type="entry name" value="PS_Dcarbxylase"/>
    <property type="match status" value="1"/>
</dbReference>
<keyword evidence="2" id="KW-0456">Lyase</keyword>
<dbReference type="GO" id="GO:0006646">
    <property type="term" value="P:phosphatidylethanolamine biosynthetic process"/>
    <property type="evidence" value="ECO:0007669"/>
    <property type="project" value="TreeGrafter"/>
</dbReference>
<dbReference type="InterPro" id="IPR003817">
    <property type="entry name" value="PS_Dcarbxylase"/>
</dbReference>
<dbReference type="GO" id="GO:0004609">
    <property type="term" value="F:phosphatidylserine decarboxylase activity"/>
    <property type="evidence" value="ECO:0007669"/>
    <property type="project" value="InterPro"/>
</dbReference>
<dbReference type="EMBL" id="BRPK01000012">
    <property type="protein sequence ID" value="GLB42656.1"/>
    <property type="molecule type" value="Genomic_DNA"/>
</dbReference>
<dbReference type="OrthoDB" id="5973539at2759"/>
<organism evidence="5 6">
    <name type="scientific">Lyophyllum shimeji</name>
    <name type="common">Hon-shimeji</name>
    <name type="synonym">Tricholoma shimeji</name>
    <dbReference type="NCBI Taxonomy" id="47721"/>
    <lineage>
        <taxon>Eukaryota</taxon>
        <taxon>Fungi</taxon>
        <taxon>Dikarya</taxon>
        <taxon>Basidiomycota</taxon>
        <taxon>Agaricomycotina</taxon>
        <taxon>Agaricomycetes</taxon>
        <taxon>Agaricomycetidae</taxon>
        <taxon>Agaricales</taxon>
        <taxon>Tricholomatineae</taxon>
        <taxon>Lyophyllaceae</taxon>
        <taxon>Lyophyllum</taxon>
    </lineage>
</organism>
<evidence type="ECO:0000313" key="5">
    <source>
        <dbReference type="EMBL" id="GLB42656.1"/>
    </source>
</evidence>
<keyword evidence="6" id="KW-1185">Reference proteome</keyword>
<name>A0A9P3UTY9_LYOSH</name>